<reference evidence="1 2" key="1">
    <citation type="journal article" date="2015" name="Nature">
        <title>rRNA introns, odd ribosomes, and small enigmatic genomes across a large radiation of phyla.</title>
        <authorList>
            <person name="Brown C.T."/>
            <person name="Hug L.A."/>
            <person name="Thomas B.C."/>
            <person name="Sharon I."/>
            <person name="Castelle C.J."/>
            <person name="Singh A."/>
            <person name="Wilkins M.J."/>
            <person name="Williams K.H."/>
            <person name="Banfield J.F."/>
        </authorList>
    </citation>
    <scope>NUCLEOTIDE SEQUENCE [LARGE SCALE GENOMIC DNA]</scope>
</reference>
<dbReference type="EMBL" id="LCAN01000045">
    <property type="protein sequence ID" value="KKR91165.1"/>
    <property type="molecule type" value="Genomic_DNA"/>
</dbReference>
<dbReference type="Proteomes" id="UP000034961">
    <property type="component" value="Unassembled WGS sequence"/>
</dbReference>
<gene>
    <name evidence="1" type="ORF">UU41_C0045G0011</name>
</gene>
<evidence type="ECO:0000313" key="1">
    <source>
        <dbReference type="EMBL" id="KKR91165.1"/>
    </source>
</evidence>
<sequence>MFSRGGSEKFRFNANGQFCLGYNGAQGCTGSSGAIISGNVGIGTTSPAFTLDTRGTGRFTGLLTLNSGVNINSETFTDLTGNGLTLSSGSLALNLTSSVGTGVTASGSGLEFSSGSVGLLQGCSDNQLLQWNEGSSTWECQSITGAGAVSGTGTDNRLTRWNSLGTGIEDASILDLGGSTVALTIDANRQVGIGTTTPSQLLDVNSI</sequence>
<accession>A0A0G0X3F8</accession>
<name>A0A0G0X3F8_9BACT</name>
<organism evidence="1 2">
    <name type="scientific">Candidatus Roizmanbacteria bacterium GW2011_GWA1_41_13</name>
    <dbReference type="NCBI Taxonomy" id="1618474"/>
    <lineage>
        <taxon>Bacteria</taxon>
        <taxon>Candidatus Roizmaniibacteriota</taxon>
    </lineage>
</organism>
<feature type="non-terminal residue" evidence="1">
    <location>
        <position position="207"/>
    </location>
</feature>
<evidence type="ECO:0000313" key="2">
    <source>
        <dbReference type="Proteomes" id="UP000034961"/>
    </source>
</evidence>
<dbReference type="PROSITE" id="PS51257">
    <property type="entry name" value="PROKAR_LIPOPROTEIN"/>
    <property type="match status" value="1"/>
</dbReference>
<comment type="caution">
    <text evidence="1">The sequence shown here is derived from an EMBL/GenBank/DDBJ whole genome shotgun (WGS) entry which is preliminary data.</text>
</comment>
<proteinExistence type="predicted"/>
<protein>
    <submittedName>
        <fullName evidence="1">Uncharacterized protein</fullName>
    </submittedName>
</protein>
<dbReference type="AlphaFoldDB" id="A0A0G0X3F8"/>